<dbReference type="OrthoDB" id="9783269at2"/>
<dbReference type="InterPro" id="IPR029033">
    <property type="entry name" value="His_PPase_superfam"/>
</dbReference>
<evidence type="ECO:0000256" key="2">
    <source>
        <dbReference type="PIRSR" id="PIRSR613078-2"/>
    </source>
</evidence>
<organism evidence="3 4">
    <name type="scientific">Verticiella sediminum</name>
    <dbReference type="NCBI Taxonomy" id="1247510"/>
    <lineage>
        <taxon>Bacteria</taxon>
        <taxon>Pseudomonadati</taxon>
        <taxon>Pseudomonadota</taxon>
        <taxon>Betaproteobacteria</taxon>
        <taxon>Burkholderiales</taxon>
        <taxon>Alcaligenaceae</taxon>
        <taxon>Verticiella</taxon>
    </lineage>
</organism>
<dbReference type="PANTHER" id="PTHR48100:SF1">
    <property type="entry name" value="HISTIDINE PHOSPHATASE FAMILY PROTEIN-RELATED"/>
    <property type="match status" value="1"/>
</dbReference>
<sequence>MSAHPLASPSTVAAHRGLNRLLEIASGLQLAPQTERFYFLRHGQTECNARRIFQSYEEPLNATGIAQAEAAGKALAREPIATIVCSDVARTHHTASIVAAHHVLTPNGAQGLRERHFGELIGSSSADLDWDCRPAQGETLDLFVERTRDALEQALLQPGPVLVVAHGGTLYVLAALLSVPVTPTLLGNAHPLRFDRIDTGWQATALAAALQGGPVNLS</sequence>
<dbReference type="Gene3D" id="3.40.50.1240">
    <property type="entry name" value="Phosphoglycerate mutase-like"/>
    <property type="match status" value="1"/>
</dbReference>
<accession>A0A556AYK1</accession>
<dbReference type="Pfam" id="PF00300">
    <property type="entry name" value="His_Phos_1"/>
    <property type="match status" value="1"/>
</dbReference>
<feature type="active site" description="Tele-phosphohistidine intermediate" evidence="1">
    <location>
        <position position="42"/>
    </location>
</feature>
<dbReference type="AlphaFoldDB" id="A0A556AYK1"/>
<dbReference type="InterPro" id="IPR013078">
    <property type="entry name" value="His_Pase_superF_clade-1"/>
</dbReference>
<feature type="active site" description="Proton donor/acceptor" evidence="1">
    <location>
        <position position="114"/>
    </location>
</feature>
<protein>
    <submittedName>
        <fullName evidence="3">Histidine phosphatase family protein</fullName>
    </submittedName>
</protein>
<dbReference type="Proteomes" id="UP000318405">
    <property type="component" value="Unassembled WGS sequence"/>
</dbReference>
<reference evidence="3 4" key="1">
    <citation type="submission" date="2019-07" db="EMBL/GenBank/DDBJ databases">
        <title>Qingshengfaniella alkalisoli gen. nov., sp. nov., isolated from saline soil.</title>
        <authorList>
            <person name="Xu L."/>
            <person name="Huang X.-X."/>
            <person name="Sun J.-Q."/>
        </authorList>
    </citation>
    <scope>NUCLEOTIDE SEQUENCE [LARGE SCALE GENOMIC DNA]</scope>
    <source>
        <strain evidence="3 4">DSM 27279</strain>
    </source>
</reference>
<dbReference type="SMART" id="SM00855">
    <property type="entry name" value="PGAM"/>
    <property type="match status" value="1"/>
</dbReference>
<dbReference type="GO" id="GO:0005737">
    <property type="term" value="C:cytoplasm"/>
    <property type="evidence" value="ECO:0007669"/>
    <property type="project" value="TreeGrafter"/>
</dbReference>
<feature type="binding site" evidence="2">
    <location>
        <position position="90"/>
    </location>
    <ligand>
        <name>substrate</name>
    </ligand>
</feature>
<gene>
    <name evidence="3" type="ORF">FOZ76_04230</name>
</gene>
<feature type="binding site" evidence="2">
    <location>
        <begin position="41"/>
        <end position="48"/>
    </location>
    <ligand>
        <name>substrate</name>
    </ligand>
</feature>
<comment type="caution">
    <text evidence="3">The sequence shown here is derived from an EMBL/GenBank/DDBJ whole genome shotgun (WGS) entry which is preliminary data.</text>
</comment>
<keyword evidence="4" id="KW-1185">Reference proteome</keyword>
<dbReference type="CDD" id="cd07067">
    <property type="entry name" value="HP_PGM_like"/>
    <property type="match status" value="1"/>
</dbReference>
<dbReference type="InterPro" id="IPR050275">
    <property type="entry name" value="PGM_Phosphatase"/>
</dbReference>
<name>A0A556AYK1_9BURK</name>
<dbReference type="EMBL" id="VLTJ01000007">
    <property type="protein sequence ID" value="TSH98002.1"/>
    <property type="molecule type" value="Genomic_DNA"/>
</dbReference>
<evidence type="ECO:0000313" key="4">
    <source>
        <dbReference type="Proteomes" id="UP000318405"/>
    </source>
</evidence>
<evidence type="ECO:0000256" key="1">
    <source>
        <dbReference type="PIRSR" id="PIRSR613078-1"/>
    </source>
</evidence>
<dbReference type="RefSeq" id="WP_143946884.1">
    <property type="nucleotide sequence ID" value="NZ_BAABMB010000004.1"/>
</dbReference>
<dbReference type="SUPFAM" id="SSF53254">
    <property type="entry name" value="Phosphoglycerate mutase-like"/>
    <property type="match status" value="1"/>
</dbReference>
<proteinExistence type="predicted"/>
<dbReference type="GO" id="GO:0016791">
    <property type="term" value="F:phosphatase activity"/>
    <property type="evidence" value="ECO:0007669"/>
    <property type="project" value="TreeGrafter"/>
</dbReference>
<dbReference type="PANTHER" id="PTHR48100">
    <property type="entry name" value="BROAD-SPECIFICITY PHOSPHATASE YOR283W-RELATED"/>
    <property type="match status" value="1"/>
</dbReference>
<evidence type="ECO:0000313" key="3">
    <source>
        <dbReference type="EMBL" id="TSH98002.1"/>
    </source>
</evidence>